<dbReference type="AlphaFoldDB" id="S9S047"/>
<proteinExistence type="predicted"/>
<reference evidence="3" key="1">
    <citation type="journal article" date="2014" name="Stand. Genomic Sci.">
        <title>Genome sequence of the exopolysaccharide-producing Salipiger mucosus type strain (DSM 16094(T)), a moderately halophilic member of the Roseobacter clade.</title>
        <authorList>
            <person name="Riedel T."/>
            <person name="Spring S."/>
            <person name="Fiebig A."/>
            <person name="Petersen J."/>
            <person name="Kyrpides N.C."/>
            <person name="Goker M."/>
            <person name="Klenk H.P."/>
        </authorList>
    </citation>
    <scope>NUCLEOTIDE SEQUENCE [LARGE SCALE GENOMIC DNA]</scope>
    <source>
        <strain evidence="3">DSM 16094</strain>
    </source>
</reference>
<evidence type="ECO:0000313" key="2">
    <source>
        <dbReference type="EMBL" id="EPX83580.1"/>
    </source>
</evidence>
<sequence>MNHAPAANTPSLTRRKFLSTMTAVSALSALQFPAGAFAAGMEPPDFLAFSEKLTRQEGLDQDIASVMLKAFSGLGRGDDIAAMVAGDTDDDDLANAIVSAWYTGESPDPEDLDVLTYTDALVWQAVDFSKPMASCGGGMGYWSDPPEG</sequence>
<dbReference type="InterPro" id="IPR024651">
    <property type="entry name" value="FAD-SLDH_ssu"/>
</dbReference>
<dbReference type="InterPro" id="IPR006311">
    <property type="entry name" value="TAT_signal"/>
</dbReference>
<gene>
    <name evidence="2" type="ORF">Salmuc_02188</name>
</gene>
<dbReference type="eggNOG" id="ENOG50336A5">
    <property type="taxonomic scope" value="Bacteria"/>
</dbReference>
<dbReference type="OrthoDB" id="8478903at2"/>
<name>S9S047_9RHOB</name>
<comment type="caution">
    <text evidence="2">The sequence shown here is derived from an EMBL/GenBank/DDBJ whole genome shotgun (WGS) entry which is preliminary data.</text>
</comment>
<keyword evidence="1" id="KW-0732">Signal</keyword>
<protein>
    <submittedName>
        <fullName evidence="2">Uncharacterized protein</fullName>
    </submittedName>
</protein>
<evidence type="ECO:0000313" key="3">
    <source>
        <dbReference type="Proteomes" id="UP000015347"/>
    </source>
</evidence>
<dbReference type="RefSeq" id="WP_020043438.1">
    <property type="nucleotide sequence ID" value="NZ_KE557274.1"/>
</dbReference>
<organism evidence="2 3">
    <name type="scientific">Salipiger mucosus DSM 16094</name>
    <dbReference type="NCBI Taxonomy" id="1123237"/>
    <lineage>
        <taxon>Bacteria</taxon>
        <taxon>Pseudomonadati</taxon>
        <taxon>Pseudomonadota</taxon>
        <taxon>Alphaproteobacteria</taxon>
        <taxon>Rhodobacterales</taxon>
        <taxon>Roseobacteraceae</taxon>
        <taxon>Salipiger</taxon>
    </lineage>
</organism>
<accession>S9S047</accession>
<dbReference type="EMBL" id="APVH01000015">
    <property type="protein sequence ID" value="EPX83580.1"/>
    <property type="molecule type" value="Genomic_DNA"/>
</dbReference>
<feature type="signal peptide" evidence="1">
    <location>
        <begin position="1"/>
        <end position="38"/>
    </location>
</feature>
<dbReference type="HOGENOM" id="CLU_146745_0_0_5"/>
<evidence type="ECO:0000256" key="1">
    <source>
        <dbReference type="SAM" id="SignalP"/>
    </source>
</evidence>
<dbReference type="STRING" id="1123237.Salmuc_02188"/>
<dbReference type="PROSITE" id="PS51318">
    <property type="entry name" value="TAT"/>
    <property type="match status" value="1"/>
</dbReference>
<dbReference type="Pfam" id="PF12318">
    <property type="entry name" value="FAD-SLDH"/>
    <property type="match status" value="1"/>
</dbReference>
<feature type="chain" id="PRO_5004556167" evidence="1">
    <location>
        <begin position="39"/>
        <end position="148"/>
    </location>
</feature>
<keyword evidence="3" id="KW-1185">Reference proteome</keyword>
<dbReference type="Proteomes" id="UP000015347">
    <property type="component" value="Unassembled WGS sequence"/>
</dbReference>